<evidence type="ECO:0000313" key="2">
    <source>
        <dbReference type="Proteomes" id="UP000183180"/>
    </source>
</evidence>
<dbReference type="EMBL" id="FNLM01000034">
    <property type="protein sequence ID" value="SDU50565.1"/>
    <property type="molecule type" value="Genomic_DNA"/>
</dbReference>
<dbReference type="STRING" id="158898.SAMN04488548_1341662"/>
<protein>
    <submittedName>
        <fullName evidence="1">Uncharacterized protein</fullName>
    </submittedName>
</protein>
<proteinExistence type="predicted"/>
<accession>A0A1H2J335</accession>
<reference evidence="1 2" key="1">
    <citation type="submission" date="2016-10" db="EMBL/GenBank/DDBJ databases">
        <authorList>
            <person name="de Groot N.N."/>
        </authorList>
    </citation>
    <scope>NUCLEOTIDE SEQUENCE [LARGE SCALE GENOMIC DNA]</scope>
    <source>
        <strain evidence="1 2">DSM 44215</strain>
    </source>
</reference>
<evidence type="ECO:0000313" key="1">
    <source>
        <dbReference type="EMBL" id="SDU50565.1"/>
    </source>
</evidence>
<name>A0A1H2J335_9ACTN</name>
<gene>
    <name evidence="1" type="ORF">SAMN04488548_1341662</name>
</gene>
<organism evidence="1 2">
    <name type="scientific">Gordonia westfalica</name>
    <dbReference type="NCBI Taxonomy" id="158898"/>
    <lineage>
        <taxon>Bacteria</taxon>
        <taxon>Bacillati</taxon>
        <taxon>Actinomycetota</taxon>
        <taxon>Actinomycetes</taxon>
        <taxon>Mycobacteriales</taxon>
        <taxon>Gordoniaceae</taxon>
        <taxon>Gordonia</taxon>
    </lineage>
</organism>
<sequence>MTWAPGRVAWVGTIACNSASPSASVNDHASSIMLRSDCLPCRLSTVGGCGRNSLPVRKAMRVLPAPRLDSQSLDSGDGMPPWAASASSTISRNLSRASVPVWAVYQTRRRGMVQRWTAVARFIAVLPAWRCTVMITSG</sequence>
<dbReference type="AlphaFoldDB" id="A0A1H2J335"/>
<dbReference type="Proteomes" id="UP000183180">
    <property type="component" value="Unassembled WGS sequence"/>
</dbReference>